<dbReference type="InParanoid" id="A0A0D2JWL3"/>
<protein>
    <submittedName>
        <fullName evidence="1">Uncharacterized protein</fullName>
    </submittedName>
</protein>
<gene>
    <name evidence="1" type="ORF">X474_12610</name>
</gene>
<dbReference type="STRING" id="1429043.X474_12610"/>
<evidence type="ECO:0000313" key="1">
    <source>
        <dbReference type="EMBL" id="KIX13960.1"/>
    </source>
</evidence>
<dbReference type="Proteomes" id="UP000032233">
    <property type="component" value="Unassembled WGS sequence"/>
</dbReference>
<comment type="caution">
    <text evidence="1">The sequence shown here is derived from an EMBL/GenBank/DDBJ whole genome shotgun (WGS) entry which is preliminary data.</text>
</comment>
<sequence length="43" mass="5031">MVFLKKSLPLVQSQATCFSSIFSQNHKLLYDLDHSLKLFFKLN</sequence>
<reference evidence="1 2" key="1">
    <citation type="submission" date="2013-11" db="EMBL/GenBank/DDBJ databases">
        <title>Metagenomic analysis of a methanogenic consortium involved in long chain n-alkane degradation.</title>
        <authorList>
            <person name="Davidova I.A."/>
            <person name="Callaghan A.V."/>
            <person name="Wawrik B."/>
            <person name="Pruitt S."/>
            <person name="Marks C."/>
            <person name="Duncan K.E."/>
            <person name="Suflita J.M."/>
        </authorList>
    </citation>
    <scope>NUCLEOTIDE SEQUENCE [LARGE SCALE GENOMIC DNA]</scope>
    <source>
        <strain evidence="1 2">SPR</strain>
    </source>
</reference>
<keyword evidence="2" id="KW-1185">Reference proteome</keyword>
<dbReference type="AlphaFoldDB" id="A0A0D2JWL3"/>
<accession>A0A0D2JWL3</accession>
<dbReference type="EMBL" id="AZAC01000014">
    <property type="protein sequence ID" value="KIX13960.1"/>
    <property type="molecule type" value="Genomic_DNA"/>
</dbReference>
<evidence type="ECO:0000313" key="2">
    <source>
        <dbReference type="Proteomes" id="UP000032233"/>
    </source>
</evidence>
<name>A0A0D2JWL3_9BACT</name>
<organism evidence="1 2">
    <name type="scientific">Dethiosulfatarculus sandiegensis</name>
    <dbReference type="NCBI Taxonomy" id="1429043"/>
    <lineage>
        <taxon>Bacteria</taxon>
        <taxon>Pseudomonadati</taxon>
        <taxon>Thermodesulfobacteriota</taxon>
        <taxon>Desulfarculia</taxon>
        <taxon>Desulfarculales</taxon>
        <taxon>Desulfarculaceae</taxon>
        <taxon>Dethiosulfatarculus</taxon>
    </lineage>
</organism>
<proteinExistence type="predicted"/>